<evidence type="ECO:0000313" key="3">
    <source>
        <dbReference type="Proteomes" id="UP000681594"/>
    </source>
</evidence>
<accession>A0ABS4AMW7</accession>
<comment type="caution">
    <text evidence="2">The sequence shown here is derived from an EMBL/GenBank/DDBJ whole genome shotgun (WGS) entry which is preliminary data.</text>
</comment>
<name>A0ABS4AMW7_9PROT</name>
<dbReference type="Proteomes" id="UP000681594">
    <property type="component" value="Unassembled WGS sequence"/>
</dbReference>
<feature type="domain" description="TniQ" evidence="1">
    <location>
        <begin position="16"/>
        <end position="169"/>
    </location>
</feature>
<dbReference type="Pfam" id="PF06527">
    <property type="entry name" value="TniQ"/>
    <property type="match status" value="1"/>
</dbReference>
<dbReference type="EMBL" id="JAGIZB010000072">
    <property type="protein sequence ID" value="MBP0447863.1"/>
    <property type="molecule type" value="Genomic_DNA"/>
</dbReference>
<protein>
    <submittedName>
        <fullName evidence="2">TniQ family protein</fullName>
    </submittedName>
</protein>
<evidence type="ECO:0000313" key="2">
    <source>
        <dbReference type="EMBL" id="MBP0447863.1"/>
    </source>
</evidence>
<proteinExistence type="predicted"/>
<evidence type="ECO:0000259" key="1">
    <source>
        <dbReference type="Pfam" id="PF06527"/>
    </source>
</evidence>
<reference evidence="2 3" key="1">
    <citation type="submission" date="2021-03" db="EMBL/GenBank/DDBJ databases">
        <authorList>
            <person name="So Y."/>
        </authorList>
    </citation>
    <scope>NUCLEOTIDE SEQUENCE [LARGE SCALE GENOMIC DNA]</scope>
    <source>
        <strain evidence="2 3">SSH11</strain>
    </source>
</reference>
<keyword evidence="3" id="KW-1185">Reference proteome</keyword>
<organism evidence="2 3">
    <name type="scientific">Pararoseomonas baculiformis</name>
    <dbReference type="NCBI Taxonomy" id="2820812"/>
    <lineage>
        <taxon>Bacteria</taxon>
        <taxon>Pseudomonadati</taxon>
        <taxon>Pseudomonadota</taxon>
        <taxon>Alphaproteobacteria</taxon>
        <taxon>Acetobacterales</taxon>
        <taxon>Acetobacteraceae</taxon>
        <taxon>Pararoseomonas</taxon>
    </lineage>
</organism>
<sequence>MNPSTGKSDVLHLGYFPMPARHELLSSLLARYQADVGGISATSVQLLAFGRATARQQDRLLPYALSDISQRLSPRLRDARSLLDDHTHLPLYRAFATPEQAAALENDMLARPGASSLLTKLKRRLSRPAGLRLCPECMRDDVNRVGRPTWNRLHQLNFIEFCSVHGIRLRESTAGTSAKFLLDVAPYSASDLPEVTPLLPKRIALSVARDTERLLESKQPIATIPALRAAIVRLLHDCGFRTSAGEVDVSSLDQYVVEKIGCAAAAAAGLRVASGPSFAPLYAARATSSRIFARPERFLVLLAVLRSNVTELTSLTLEKQLESSKTVPSKIVRKPPRRLDEYQAVIESLIASGATRTEIRNAARSAYSAIIEWRPDWWRKMAPRWVSHRSRDWIASDRAWSLAIQHSSARLLNFQECGARPRRLSFTMLRKAAKISGSFHSYRSELPLTSAAMDKFVEDPERYLVGLE</sequence>
<dbReference type="InterPro" id="IPR009492">
    <property type="entry name" value="TniQ"/>
</dbReference>
<gene>
    <name evidence="2" type="ORF">J8J14_24320</name>
</gene>
<dbReference type="RefSeq" id="WP_209382132.1">
    <property type="nucleotide sequence ID" value="NZ_JAGIZB010000072.1"/>
</dbReference>